<dbReference type="OrthoDB" id="6386089at2"/>
<evidence type="ECO:0000256" key="1">
    <source>
        <dbReference type="RuleBase" id="RU003936"/>
    </source>
</evidence>
<dbReference type="InterPro" id="IPR015867">
    <property type="entry name" value="N-reg_PII/ATP_PRibTrfase_C"/>
</dbReference>
<dbReference type="RefSeq" id="WP_068810571.1">
    <property type="nucleotide sequence ID" value="NZ_BMIY01000013.1"/>
</dbReference>
<dbReference type="GO" id="GO:0030234">
    <property type="term" value="F:enzyme regulator activity"/>
    <property type="evidence" value="ECO:0007669"/>
    <property type="project" value="InterPro"/>
</dbReference>
<gene>
    <name evidence="2" type="primary">glnB</name>
    <name evidence="2" type="ORF">GCM10011403_27700</name>
</gene>
<dbReference type="PANTHER" id="PTHR30115">
    <property type="entry name" value="NITROGEN REGULATORY PROTEIN P-II"/>
    <property type="match status" value="1"/>
</dbReference>
<dbReference type="PANTHER" id="PTHR30115:SF11">
    <property type="entry name" value="NITROGEN REGULATORY PROTEIN P-II HOMOLOG"/>
    <property type="match status" value="1"/>
</dbReference>
<dbReference type="GO" id="GO:0006808">
    <property type="term" value="P:regulation of nitrogen utilization"/>
    <property type="evidence" value="ECO:0007669"/>
    <property type="project" value="InterPro"/>
</dbReference>
<dbReference type="PROSITE" id="PS51343">
    <property type="entry name" value="PII_GLNB_DOM"/>
    <property type="match status" value="1"/>
</dbReference>
<proteinExistence type="inferred from homology"/>
<dbReference type="PRINTS" id="PR00340">
    <property type="entry name" value="PIIGLNB"/>
</dbReference>
<accession>A0A916QLH0</accession>
<protein>
    <submittedName>
        <fullName evidence="2">Nitrogen regulatory protein P-II</fullName>
    </submittedName>
</protein>
<keyword evidence="3" id="KW-1185">Reference proteome</keyword>
<dbReference type="AlphaFoldDB" id="A0A916QLH0"/>
<dbReference type="SUPFAM" id="SSF54913">
    <property type="entry name" value="GlnB-like"/>
    <property type="match status" value="1"/>
</dbReference>
<evidence type="ECO:0000313" key="2">
    <source>
        <dbReference type="EMBL" id="GFZ82569.1"/>
    </source>
</evidence>
<dbReference type="PROSITE" id="PS00638">
    <property type="entry name" value="PII_GLNB_CTER"/>
    <property type="match status" value="1"/>
</dbReference>
<dbReference type="Pfam" id="PF00543">
    <property type="entry name" value="P-II"/>
    <property type="match status" value="1"/>
</dbReference>
<comment type="similarity">
    <text evidence="1">Belongs to the P(II) protein family.</text>
</comment>
<dbReference type="InterPro" id="IPR017918">
    <property type="entry name" value="N-reg_PII_CS"/>
</dbReference>
<dbReference type="InterPro" id="IPR002187">
    <property type="entry name" value="N-reg_PII"/>
</dbReference>
<reference evidence="2" key="2">
    <citation type="submission" date="2020-09" db="EMBL/GenBank/DDBJ databases">
        <authorList>
            <person name="Sun Q."/>
            <person name="Zhou Y."/>
        </authorList>
    </citation>
    <scope>NUCLEOTIDE SEQUENCE</scope>
    <source>
        <strain evidence="2">CGMCC 1.15425</strain>
    </source>
</reference>
<dbReference type="GO" id="GO:0005829">
    <property type="term" value="C:cytosol"/>
    <property type="evidence" value="ECO:0007669"/>
    <property type="project" value="TreeGrafter"/>
</dbReference>
<dbReference type="Gene3D" id="3.30.70.120">
    <property type="match status" value="1"/>
</dbReference>
<dbReference type="Proteomes" id="UP000627715">
    <property type="component" value="Unassembled WGS sequence"/>
</dbReference>
<dbReference type="InterPro" id="IPR011322">
    <property type="entry name" value="N-reg_PII-like_a/b"/>
</dbReference>
<dbReference type="EMBL" id="BMIY01000013">
    <property type="protein sequence ID" value="GFZ82569.1"/>
    <property type="molecule type" value="Genomic_DNA"/>
</dbReference>
<reference evidence="2" key="1">
    <citation type="journal article" date="2014" name="Int. J. Syst. Evol. Microbiol.">
        <title>Complete genome sequence of Corynebacterium casei LMG S-19264T (=DSM 44701T), isolated from a smear-ripened cheese.</title>
        <authorList>
            <consortium name="US DOE Joint Genome Institute (JGI-PGF)"/>
            <person name="Walter F."/>
            <person name="Albersmeier A."/>
            <person name="Kalinowski J."/>
            <person name="Ruckert C."/>
        </authorList>
    </citation>
    <scope>NUCLEOTIDE SEQUENCE</scope>
    <source>
        <strain evidence="2">CGMCC 1.15425</strain>
    </source>
</reference>
<dbReference type="SMART" id="SM00938">
    <property type="entry name" value="P-II"/>
    <property type="match status" value="1"/>
</dbReference>
<name>A0A916QLH0_9GAMM</name>
<dbReference type="GO" id="GO:0005524">
    <property type="term" value="F:ATP binding"/>
    <property type="evidence" value="ECO:0007669"/>
    <property type="project" value="TreeGrafter"/>
</dbReference>
<sequence length="113" mass="12356">MQEVKAYIKTRKLESVTLALHRLDGITGMSVSEVRGFGRSKAQSSATHPIAGASEFSEHVKVEIVCQDHLVDAVVELLKTEAHTGLRGDGRIFVSDIRRAIRIQDGVEDSSVI</sequence>
<organism evidence="2 3">
    <name type="scientific">Pseudohongiella nitratireducens</name>
    <dbReference type="NCBI Taxonomy" id="1768907"/>
    <lineage>
        <taxon>Bacteria</taxon>
        <taxon>Pseudomonadati</taxon>
        <taxon>Pseudomonadota</taxon>
        <taxon>Gammaproteobacteria</taxon>
        <taxon>Pseudomonadales</taxon>
        <taxon>Pseudohongiellaceae</taxon>
        <taxon>Pseudohongiella</taxon>
    </lineage>
</organism>
<comment type="caution">
    <text evidence="2">The sequence shown here is derived from an EMBL/GenBank/DDBJ whole genome shotgun (WGS) entry which is preliminary data.</text>
</comment>
<evidence type="ECO:0000313" key="3">
    <source>
        <dbReference type="Proteomes" id="UP000627715"/>
    </source>
</evidence>